<keyword evidence="3" id="KW-1185">Reference proteome</keyword>
<feature type="compositionally biased region" description="Acidic residues" evidence="1">
    <location>
        <begin position="46"/>
        <end position="55"/>
    </location>
</feature>
<feature type="region of interest" description="Disordered" evidence="1">
    <location>
        <begin position="46"/>
        <end position="72"/>
    </location>
</feature>
<proteinExistence type="predicted"/>
<evidence type="ECO:0000256" key="1">
    <source>
        <dbReference type="SAM" id="MobiDB-lite"/>
    </source>
</evidence>
<name>A0AAW1JH01_POPJA</name>
<feature type="compositionally biased region" description="Acidic residues" evidence="1">
    <location>
        <begin position="20"/>
        <end position="34"/>
    </location>
</feature>
<organism evidence="2 3">
    <name type="scientific">Popillia japonica</name>
    <name type="common">Japanese beetle</name>
    <dbReference type="NCBI Taxonomy" id="7064"/>
    <lineage>
        <taxon>Eukaryota</taxon>
        <taxon>Metazoa</taxon>
        <taxon>Ecdysozoa</taxon>
        <taxon>Arthropoda</taxon>
        <taxon>Hexapoda</taxon>
        <taxon>Insecta</taxon>
        <taxon>Pterygota</taxon>
        <taxon>Neoptera</taxon>
        <taxon>Endopterygota</taxon>
        <taxon>Coleoptera</taxon>
        <taxon>Polyphaga</taxon>
        <taxon>Scarabaeiformia</taxon>
        <taxon>Scarabaeidae</taxon>
        <taxon>Rutelinae</taxon>
        <taxon>Popillia</taxon>
    </lineage>
</organism>
<evidence type="ECO:0000313" key="2">
    <source>
        <dbReference type="EMBL" id="KAK9702865.1"/>
    </source>
</evidence>
<comment type="caution">
    <text evidence="2">The sequence shown here is derived from an EMBL/GenBank/DDBJ whole genome shotgun (WGS) entry which is preliminary data.</text>
</comment>
<sequence length="88" mass="10204">MYSYEKEQEKLHRMMQEMLSSDEEGIVQYDDDSEDDVDNLEIQIEDTDTEQEFSDGETNPSSVEGPYFVGKNNVTGRQTHRVLKVPIL</sequence>
<protein>
    <submittedName>
        <fullName evidence="2">Uncharacterized protein</fullName>
    </submittedName>
</protein>
<gene>
    <name evidence="2" type="ORF">QE152_g29670</name>
</gene>
<dbReference type="EMBL" id="JASPKY010000381">
    <property type="protein sequence ID" value="KAK9702865.1"/>
    <property type="molecule type" value="Genomic_DNA"/>
</dbReference>
<feature type="region of interest" description="Disordered" evidence="1">
    <location>
        <begin position="1"/>
        <end position="34"/>
    </location>
</feature>
<accession>A0AAW1JH01</accession>
<dbReference type="AlphaFoldDB" id="A0AAW1JH01"/>
<evidence type="ECO:0000313" key="3">
    <source>
        <dbReference type="Proteomes" id="UP001458880"/>
    </source>
</evidence>
<feature type="compositionally biased region" description="Basic and acidic residues" evidence="1">
    <location>
        <begin position="1"/>
        <end position="15"/>
    </location>
</feature>
<reference evidence="2 3" key="1">
    <citation type="journal article" date="2024" name="BMC Genomics">
        <title>De novo assembly and annotation of Popillia japonica's genome with initial clues to its potential as an invasive pest.</title>
        <authorList>
            <person name="Cucini C."/>
            <person name="Boschi S."/>
            <person name="Funari R."/>
            <person name="Cardaioli E."/>
            <person name="Iannotti N."/>
            <person name="Marturano G."/>
            <person name="Paoli F."/>
            <person name="Bruttini M."/>
            <person name="Carapelli A."/>
            <person name="Frati F."/>
            <person name="Nardi F."/>
        </authorList>
    </citation>
    <scope>NUCLEOTIDE SEQUENCE [LARGE SCALE GENOMIC DNA]</scope>
    <source>
        <strain evidence="2">DMR45628</strain>
    </source>
</reference>
<dbReference type="Proteomes" id="UP001458880">
    <property type="component" value="Unassembled WGS sequence"/>
</dbReference>